<dbReference type="InterPro" id="IPR033355">
    <property type="entry name" value="TMEM88"/>
</dbReference>
<evidence type="ECO:0000313" key="8">
    <source>
        <dbReference type="Proteomes" id="UP001066276"/>
    </source>
</evidence>
<evidence type="ECO:0000256" key="5">
    <source>
        <dbReference type="ARBA" id="ARBA00023136"/>
    </source>
</evidence>
<evidence type="ECO:0000256" key="3">
    <source>
        <dbReference type="ARBA" id="ARBA00022692"/>
    </source>
</evidence>
<comment type="subcellular location">
    <subcellularLocation>
        <location evidence="1">Membrane</location>
        <topology evidence="1">Multi-pass membrane protein</topology>
    </subcellularLocation>
</comment>
<keyword evidence="4 6" id="KW-1133">Transmembrane helix</keyword>
<evidence type="ECO:0008006" key="9">
    <source>
        <dbReference type="Google" id="ProtNLM"/>
    </source>
</evidence>
<dbReference type="GO" id="GO:0005886">
    <property type="term" value="C:plasma membrane"/>
    <property type="evidence" value="ECO:0007669"/>
    <property type="project" value="TreeGrafter"/>
</dbReference>
<evidence type="ECO:0000313" key="7">
    <source>
        <dbReference type="EMBL" id="KAJ1080347.1"/>
    </source>
</evidence>
<comment type="similarity">
    <text evidence="2">Belongs to the TMEM88 family.</text>
</comment>
<keyword evidence="5 6" id="KW-0472">Membrane</keyword>
<dbReference type="PANTHER" id="PTHR28628">
    <property type="entry name" value="TRANSMEMBRANE PROTEIN 88-RELATED"/>
    <property type="match status" value="1"/>
</dbReference>
<feature type="transmembrane region" description="Helical" evidence="6">
    <location>
        <begin position="114"/>
        <end position="138"/>
    </location>
</feature>
<comment type="caution">
    <text evidence="7">The sequence shown here is derived from an EMBL/GenBank/DDBJ whole genome shotgun (WGS) entry which is preliminary data.</text>
</comment>
<sequence>MSNTLERESGADAGSARRESVQLEDAVRTLSPVPPPYCAEPLALELRESLDCWACAVLITAQNLLIGAINVVLVGLVFGVILMPAAAMLFFGFLCHSKFLKSSGSYCTDFLNDASSTALLVVGFTLVIPLLVLSLAAYCRLARHLQLGFCFLPYSKAVYKNLPASQYYSLDCCSGYNSTVPDKVWV</sequence>
<evidence type="ECO:0000256" key="1">
    <source>
        <dbReference type="ARBA" id="ARBA00004141"/>
    </source>
</evidence>
<protein>
    <recommendedName>
        <fullName evidence="9">Transmembrane protein 88</fullName>
    </recommendedName>
</protein>
<evidence type="ECO:0000256" key="6">
    <source>
        <dbReference type="SAM" id="Phobius"/>
    </source>
</evidence>
<accession>A0AAV7KP83</accession>
<dbReference type="AlphaFoldDB" id="A0AAV7KP83"/>
<gene>
    <name evidence="7" type="ORF">NDU88_000566</name>
</gene>
<name>A0AAV7KP83_PLEWA</name>
<dbReference type="Proteomes" id="UP001066276">
    <property type="component" value="Chromosome 12"/>
</dbReference>
<organism evidence="7 8">
    <name type="scientific">Pleurodeles waltl</name>
    <name type="common">Iberian ribbed newt</name>
    <dbReference type="NCBI Taxonomy" id="8319"/>
    <lineage>
        <taxon>Eukaryota</taxon>
        <taxon>Metazoa</taxon>
        <taxon>Chordata</taxon>
        <taxon>Craniata</taxon>
        <taxon>Vertebrata</taxon>
        <taxon>Euteleostomi</taxon>
        <taxon>Amphibia</taxon>
        <taxon>Batrachia</taxon>
        <taxon>Caudata</taxon>
        <taxon>Salamandroidea</taxon>
        <taxon>Salamandridae</taxon>
        <taxon>Pleurodelinae</taxon>
        <taxon>Pleurodeles</taxon>
    </lineage>
</organism>
<proteinExistence type="inferred from homology"/>
<dbReference type="GO" id="GO:0030165">
    <property type="term" value="F:PDZ domain binding"/>
    <property type="evidence" value="ECO:0007669"/>
    <property type="project" value="TreeGrafter"/>
</dbReference>
<dbReference type="PANTHER" id="PTHR28628:SF3">
    <property type="entry name" value="TRANSMEMBRANE PROTEIN 88"/>
    <property type="match status" value="1"/>
</dbReference>
<keyword evidence="3 6" id="KW-0812">Transmembrane</keyword>
<evidence type="ECO:0000256" key="4">
    <source>
        <dbReference type="ARBA" id="ARBA00022989"/>
    </source>
</evidence>
<feature type="transmembrane region" description="Helical" evidence="6">
    <location>
        <begin position="71"/>
        <end position="94"/>
    </location>
</feature>
<reference evidence="7" key="1">
    <citation type="journal article" date="2022" name="bioRxiv">
        <title>Sequencing and chromosome-scale assembly of the giantPleurodeles waltlgenome.</title>
        <authorList>
            <person name="Brown T."/>
            <person name="Elewa A."/>
            <person name="Iarovenko S."/>
            <person name="Subramanian E."/>
            <person name="Araus A.J."/>
            <person name="Petzold A."/>
            <person name="Susuki M."/>
            <person name="Suzuki K.-i.T."/>
            <person name="Hayashi T."/>
            <person name="Toyoda A."/>
            <person name="Oliveira C."/>
            <person name="Osipova E."/>
            <person name="Leigh N.D."/>
            <person name="Simon A."/>
            <person name="Yun M.H."/>
        </authorList>
    </citation>
    <scope>NUCLEOTIDE SEQUENCE</scope>
    <source>
        <strain evidence="7">20211129_DDA</strain>
        <tissue evidence="7">Liver</tissue>
    </source>
</reference>
<dbReference type="EMBL" id="JANPWB010000016">
    <property type="protein sequence ID" value="KAJ1080347.1"/>
    <property type="molecule type" value="Genomic_DNA"/>
</dbReference>
<keyword evidence="8" id="KW-1185">Reference proteome</keyword>
<evidence type="ECO:0000256" key="2">
    <source>
        <dbReference type="ARBA" id="ARBA00005734"/>
    </source>
</evidence>